<organism evidence="1 2">
    <name type="scientific">Shinella zoogloeoides</name>
    <name type="common">Crabtreella saccharophila</name>
    <dbReference type="NCBI Taxonomy" id="352475"/>
    <lineage>
        <taxon>Bacteria</taxon>
        <taxon>Pseudomonadati</taxon>
        <taxon>Pseudomonadota</taxon>
        <taxon>Alphaproteobacteria</taxon>
        <taxon>Hyphomicrobiales</taxon>
        <taxon>Rhizobiaceae</taxon>
        <taxon>Shinella</taxon>
    </lineage>
</organism>
<dbReference type="RefSeq" id="WP_160787625.1">
    <property type="nucleotide sequence ID" value="NZ_CP086610.1"/>
</dbReference>
<name>A0A6N8TI52_SHIZO</name>
<dbReference type="EMBL" id="WUML01000020">
    <property type="protein sequence ID" value="MXO02331.1"/>
    <property type="molecule type" value="Genomic_DNA"/>
</dbReference>
<evidence type="ECO:0000313" key="1">
    <source>
        <dbReference type="EMBL" id="MXO02331.1"/>
    </source>
</evidence>
<protein>
    <submittedName>
        <fullName evidence="1">Uncharacterized protein</fullName>
    </submittedName>
</protein>
<evidence type="ECO:0000313" key="2">
    <source>
        <dbReference type="Proteomes" id="UP000440304"/>
    </source>
</evidence>
<reference evidence="1 2" key="1">
    <citation type="submission" date="2019-12" db="EMBL/GenBank/DDBJ databases">
        <title>Shinella granuli gen. nov., sp. nov., and proposal of the reclassification of Zoogloea ramigera ATCC 19623 as Shinella zoogloeoides sp. nov.</title>
        <authorList>
            <person name="Gao J."/>
        </authorList>
    </citation>
    <scope>NUCLEOTIDE SEQUENCE [LARGE SCALE GENOMIC DNA]</scope>
    <source>
        <strain evidence="1 2">DSM 287</strain>
    </source>
</reference>
<dbReference type="AlphaFoldDB" id="A0A6N8TI52"/>
<proteinExistence type="predicted"/>
<gene>
    <name evidence="1" type="ORF">GR156_18605</name>
</gene>
<dbReference type="Proteomes" id="UP000440304">
    <property type="component" value="Unassembled WGS sequence"/>
</dbReference>
<sequence>MIRISNLHPARGRVVATFTATVADLALPGCALIRRGDGYVLSLPRIGSPSRPAPLSVVELVELERVAVEMVG</sequence>
<accession>A0A6N8TI52</accession>
<comment type="caution">
    <text evidence="1">The sequence shown here is derived from an EMBL/GenBank/DDBJ whole genome shotgun (WGS) entry which is preliminary data.</text>
</comment>